<name>A0A3B0YHZ7_9ZZZZ</name>
<evidence type="ECO:0000256" key="1">
    <source>
        <dbReference type="ARBA" id="ARBA00006484"/>
    </source>
</evidence>
<dbReference type="PROSITE" id="PS00061">
    <property type="entry name" value="ADH_SHORT"/>
    <property type="match status" value="1"/>
</dbReference>
<dbReference type="Pfam" id="PF00106">
    <property type="entry name" value="adh_short"/>
    <property type="match status" value="1"/>
</dbReference>
<gene>
    <name evidence="3" type="ORF">MNBD_GAMMA09-1240</name>
</gene>
<dbReference type="Gene3D" id="3.40.50.720">
    <property type="entry name" value="NAD(P)-binding Rossmann-like Domain"/>
    <property type="match status" value="1"/>
</dbReference>
<dbReference type="InterPro" id="IPR002347">
    <property type="entry name" value="SDR_fam"/>
</dbReference>
<evidence type="ECO:0000313" key="3">
    <source>
        <dbReference type="EMBL" id="VAW68444.1"/>
    </source>
</evidence>
<dbReference type="EMBL" id="UOFI01000130">
    <property type="protein sequence ID" value="VAW68444.1"/>
    <property type="molecule type" value="Genomic_DNA"/>
</dbReference>
<dbReference type="PANTHER" id="PTHR44169:SF6">
    <property type="entry name" value="NADPH-DEPENDENT 1-ACYLDIHYDROXYACETONE PHOSPHATE REDUCTASE"/>
    <property type="match status" value="1"/>
</dbReference>
<comment type="similarity">
    <text evidence="1">Belongs to the short-chain dehydrogenases/reductases (SDR) family.</text>
</comment>
<dbReference type="GO" id="GO:0016491">
    <property type="term" value="F:oxidoreductase activity"/>
    <property type="evidence" value="ECO:0007669"/>
    <property type="project" value="UniProtKB-KW"/>
</dbReference>
<dbReference type="InterPro" id="IPR036291">
    <property type="entry name" value="NAD(P)-bd_dom_sf"/>
</dbReference>
<dbReference type="InterPro" id="IPR020904">
    <property type="entry name" value="Sc_DH/Rdtase_CS"/>
</dbReference>
<dbReference type="PRINTS" id="PR00080">
    <property type="entry name" value="SDRFAMILY"/>
</dbReference>
<protein>
    <submittedName>
        <fullName evidence="3">Short-chain dehydrogenase/reductase SDR</fullName>
    </submittedName>
</protein>
<sequence>MKAFNVEGKIALVTGANRGIGLAYVETLVKRGASKIYACARDTSTLDQLAAIDKDRVEATLLDVTNAEHIENLKTKITSLDLLINNAGVIDACLSSADNATEIAQKEMQTNYYAPMNLTHAFLPLLRQSKGAIINISSIAGISCFPSIGPYSATKAALHSLTQGLRTELDADDIMVAGVYPGPIDTRMAEEFEMEKAPPSQVAERTFDGIEKGDVTIMPDAFSEQMYTAFLNSPADIEQIFADMHREYFS</sequence>
<keyword evidence="2" id="KW-0560">Oxidoreductase</keyword>
<organism evidence="3">
    <name type="scientific">hydrothermal vent metagenome</name>
    <dbReference type="NCBI Taxonomy" id="652676"/>
    <lineage>
        <taxon>unclassified sequences</taxon>
        <taxon>metagenomes</taxon>
        <taxon>ecological metagenomes</taxon>
    </lineage>
</organism>
<dbReference type="SUPFAM" id="SSF51735">
    <property type="entry name" value="NAD(P)-binding Rossmann-fold domains"/>
    <property type="match status" value="1"/>
</dbReference>
<proteinExistence type="inferred from homology"/>
<evidence type="ECO:0000256" key="2">
    <source>
        <dbReference type="ARBA" id="ARBA00023002"/>
    </source>
</evidence>
<accession>A0A3B0YHZ7</accession>
<dbReference type="AlphaFoldDB" id="A0A3B0YHZ7"/>
<dbReference type="PANTHER" id="PTHR44169">
    <property type="entry name" value="NADPH-DEPENDENT 1-ACYLDIHYDROXYACETONE PHOSPHATE REDUCTASE"/>
    <property type="match status" value="1"/>
</dbReference>
<reference evidence="3" key="1">
    <citation type="submission" date="2018-06" db="EMBL/GenBank/DDBJ databases">
        <authorList>
            <person name="Zhirakovskaya E."/>
        </authorList>
    </citation>
    <scope>NUCLEOTIDE SEQUENCE</scope>
</reference>
<dbReference type="PRINTS" id="PR00081">
    <property type="entry name" value="GDHRDH"/>
</dbReference>